<keyword evidence="6" id="KW-0472">Membrane</keyword>
<keyword evidence="6" id="KW-1133">Transmembrane helix</keyword>
<evidence type="ECO:0000313" key="8">
    <source>
        <dbReference type="EMBL" id="BAU58288.1"/>
    </source>
</evidence>
<keyword evidence="9" id="KW-1185">Reference proteome</keyword>
<dbReference type="SUPFAM" id="SSF52833">
    <property type="entry name" value="Thioredoxin-like"/>
    <property type="match status" value="1"/>
</dbReference>
<evidence type="ECO:0000256" key="5">
    <source>
        <dbReference type="ARBA" id="ARBA00023284"/>
    </source>
</evidence>
<evidence type="ECO:0000256" key="6">
    <source>
        <dbReference type="SAM" id="Phobius"/>
    </source>
</evidence>
<evidence type="ECO:0000259" key="7">
    <source>
        <dbReference type="PROSITE" id="PS51352"/>
    </source>
</evidence>
<dbReference type="Proteomes" id="UP000218890">
    <property type="component" value="Chromosome"/>
</dbReference>
<dbReference type="GO" id="GO:0015036">
    <property type="term" value="F:disulfide oxidoreductase activity"/>
    <property type="evidence" value="ECO:0007669"/>
    <property type="project" value="InterPro"/>
</dbReference>
<dbReference type="PANTHER" id="PTHR42852:SF6">
    <property type="entry name" value="THIOL:DISULFIDE INTERCHANGE PROTEIN DSBE"/>
    <property type="match status" value="1"/>
</dbReference>
<dbReference type="Pfam" id="PF08534">
    <property type="entry name" value="Redoxin"/>
    <property type="match status" value="1"/>
</dbReference>
<dbReference type="InterPro" id="IPR013740">
    <property type="entry name" value="Redoxin"/>
</dbReference>
<dbReference type="KEGG" id="hhk:HH1059_15790"/>
<dbReference type="EMBL" id="AP017372">
    <property type="protein sequence ID" value="BAU58288.1"/>
    <property type="molecule type" value="Genomic_DNA"/>
</dbReference>
<feature type="transmembrane region" description="Helical" evidence="6">
    <location>
        <begin position="6"/>
        <end position="23"/>
    </location>
</feature>
<proteinExistence type="inferred from homology"/>
<protein>
    <submittedName>
        <fullName evidence="8">Cytochrome c-type biogenesis protein CcmG/DsbE</fullName>
    </submittedName>
</protein>
<keyword evidence="5" id="KW-0676">Redox-active center</keyword>
<dbReference type="GO" id="GO:0030288">
    <property type="term" value="C:outer membrane-bounded periplasmic space"/>
    <property type="evidence" value="ECO:0007669"/>
    <property type="project" value="InterPro"/>
</dbReference>
<dbReference type="GO" id="GO:0005886">
    <property type="term" value="C:plasma membrane"/>
    <property type="evidence" value="ECO:0007669"/>
    <property type="project" value="UniProtKB-SubCell"/>
</dbReference>
<dbReference type="InterPro" id="IPR036249">
    <property type="entry name" value="Thioredoxin-like_sf"/>
</dbReference>
<sequence length="177" mass="20035">MTKRIVIPTVIALSVLGLLYVGLQMEDRGLPSPLVGKPAPAFELESLRDPDKIITEEDFLGEVAIVNVWASWCDVCRTEHEHWRRLSERGTPIHAINYRDTRANAQRYLDQFGDPFEKIAFDPEARAGMDWGVYATPETYILDADGTIEYKHIGPVNDEIVREEILPLIEELEAGQS</sequence>
<dbReference type="OrthoDB" id="9788279at2"/>
<evidence type="ECO:0000256" key="3">
    <source>
        <dbReference type="ARBA" id="ARBA00022748"/>
    </source>
</evidence>
<dbReference type="PANTHER" id="PTHR42852">
    <property type="entry name" value="THIOL:DISULFIDE INTERCHANGE PROTEIN DSBE"/>
    <property type="match status" value="1"/>
</dbReference>
<name>A0A110B5M8_HALHR</name>
<evidence type="ECO:0000256" key="4">
    <source>
        <dbReference type="ARBA" id="ARBA00023157"/>
    </source>
</evidence>
<dbReference type="PROSITE" id="PS51352">
    <property type="entry name" value="THIOREDOXIN_2"/>
    <property type="match status" value="1"/>
</dbReference>
<dbReference type="InterPro" id="IPR013766">
    <property type="entry name" value="Thioredoxin_domain"/>
</dbReference>
<evidence type="ECO:0000256" key="1">
    <source>
        <dbReference type="ARBA" id="ARBA00004383"/>
    </source>
</evidence>
<evidence type="ECO:0000313" key="9">
    <source>
        <dbReference type="Proteomes" id="UP000218890"/>
    </source>
</evidence>
<accession>A0A110B5M8</accession>
<dbReference type="RefSeq" id="WP_096409674.1">
    <property type="nucleotide sequence ID" value="NZ_AP017372.2"/>
</dbReference>
<evidence type="ECO:0000256" key="2">
    <source>
        <dbReference type="ARBA" id="ARBA00007758"/>
    </source>
</evidence>
<keyword evidence="4" id="KW-1015">Disulfide bond</keyword>
<dbReference type="AlphaFoldDB" id="A0A110B5M8"/>
<comment type="subcellular location">
    <subcellularLocation>
        <location evidence="1">Cell inner membrane</location>
        <topology evidence="1">Single-pass membrane protein</topology>
        <orientation evidence="1">Periplasmic side</orientation>
    </subcellularLocation>
</comment>
<organism evidence="8 9">
    <name type="scientific">Halorhodospira halochloris</name>
    <name type="common">Ectothiorhodospira halochloris</name>
    <dbReference type="NCBI Taxonomy" id="1052"/>
    <lineage>
        <taxon>Bacteria</taxon>
        <taxon>Pseudomonadati</taxon>
        <taxon>Pseudomonadota</taxon>
        <taxon>Gammaproteobacteria</taxon>
        <taxon>Chromatiales</taxon>
        <taxon>Ectothiorhodospiraceae</taxon>
        <taxon>Halorhodospira</taxon>
    </lineage>
</organism>
<keyword evidence="3" id="KW-0201">Cytochrome c-type biogenesis</keyword>
<dbReference type="InterPro" id="IPR050553">
    <property type="entry name" value="Thioredoxin_ResA/DsbE_sf"/>
</dbReference>
<dbReference type="CDD" id="cd03010">
    <property type="entry name" value="TlpA_like_DsbE"/>
    <property type="match status" value="1"/>
</dbReference>
<gene>
    <name evidence="8" type="ORF">HH1059_15790</name>
</gene>
<dbReference type="InterPro" id="IPR004799">
    <property type="entry name" value="Periplasmic_diS_OxRdtase_DsbE"/>
</dbReference>
<keyword evidence="6" id="KW-0812">Transmembrane</keyword>
<dbReference type="Gene3D" id="3.40.30.10">
    <property type="entry name" value="Glutaredoxin"/>
    <property type="match status" value="1"/>
</dbReference>
<dbReference type="GO" id="GO:0017004">
    <property type="term" value="P:cytochrome complex assembly"/>
    <property type="evidence" value="ECO:0007669"/>
    <property type="project" value="UniProtKB-KW"/>
</dbReference>
<comment type="similarity">
    <text evidence="2">Belongs to the thioredoxin family. DsbE subfamily.</text>
</comment>
<feature type="domain" description="Thioredoxin" evidence="7">
    <location>
        <begin position="33"/>
        <end position="174"/>
    </location>
</feature>
<dbReference type="NCBIfam" id="TIGR00385">
    <property type="entry name" value="dsbE"/>
    <property type="match status" value="1"/>
</dbReference>
<reference evidence="8" key="1">
    <citation type="submission" date="2016-02" db="EMBL/GenBank/DDBJ databases">
        <title>Halorhodospira halochloris DSM-1059 complete genome, version 2.</title>
        <authorList>
            <person name="Tsukatani Y."/>
        </authorList>
    </citation>
    <scope>NUCLEOTIDE SEQUENCE</scope>
    <source>
        <strain evidence="8">DSM 1059</strain>
    </source>
</reference>